<sequence length="135" mass="14768">MLSQYYLAMLATLAAGSSAAALEPRQPTCTFKLGYLHTQNPVGGGDVNLSCHATLDYGDGRKENLSEKCNEVSRDHCYESQLPFKICIVTNTDNTDGYLDYANKHRDFNEEGCSKDGWANPVGASNEVTCTFPCD</sequence>
<proteinExistence type="predicted"/>
<dbReference type="EMBL" id="MSFM01000004">
    <property type="protein sequence ID" value="PKY05904.1"/>
    <property type="molecule type" value="Genomic_DNA"/>
</dbReference>
<accession>A0A2I1D7Q6</accession>
<gene>
    <name evidence="2" type="ORF">P168DRAFT_280771</name>
</gene>
<dbReference type="Proteomes" id="UP000234254">
    <property type="component" value="Unassembled WGS sequence"/>
</dbReference>
<evidence type="ECO:0000313" key="3">
    <source>
        <dbReference type="Proteomes" id="UP000234254"/>
    </source>
</evidence>
<evidence type="ECO:0000256" key="1">
    <source>
        <dbReference type="SAM" id="SignalP"/>
    </source>
</evidence>
<dbReference type="GeneID" id="36543411"/>
<keyword evidence="3" id="KW-1185">Reference proteome</keyword>
<feature type="chain" id="PRO_5014150148" description="AA1-like domain-containing protein" evidence="1">
    <location>
        <begin position="20"/>
        <end position="135"/>
    </location>
</feature>
<keyword evidence="1" id="KW-0732">Signal</keyword>
<comment type="caution">
    <text evidence="2">The sequence shown here is derived from an EMBL/GenBank/DDBJ whole genome shotgun (WGS) entry which is preliminary data.</text>
</comment>
<dbReference type="OrthoDB" id="4404521at2759"/>
<dbReference type="RefSeq" id="XP_024694498.1">
    <property type="nucleotide sequence ID" value="XM_024835887.1"/>
</dbReference>
<dbReference type="AlphaFoldDB" id="A0A2I1D7Q6"/>
<dbReference type="VEuPathDB" id="FungiDB:P168DRAFT_280771"/>
<reference evidence="2" key="1">
    <citation type="submission" date="2016-12" db="EMBL/GenBank/DDBJ databases">
        <title>The genomes of Aspergillus section Nigri reveals drivers in fungal speciation.</title>
        <authorList>
            <consortium name="DOE Joint Genome Institute"/>
            <person name="Vesth T.C."/>
            <person name="Nybo J."/>
            <person name="Theobald S."/>
            <person name="Brandl J."/>
            <person name="Frisvad J.C."/>
            <person name="Nielsen K.F."/>
            <person name="Lyhne E.K."/>
            <person name="Kogle M.E."/>
            <person name="Kuo A."/>
            <person name="Riley R."/>
            <person name="Clum A."/>
            <person name="Nolan M."/>
            <person name="Lipzen A."/>
            <person name="Salamov A."/>
            <person name="Henrissat B."/>
            <person name="Wiebenga A."/>
            <person name="De vries R.P."/>
            <person name="Grigoriev I.V."/>
            <person name="Mortensen U.H."/>
            <person name="Andersen M.R."/>
            <person name="Baker S.E."/>
        </authorList>
    </citation>
    <scope>NUCLEOTIDE SEQUENCE</scope>
    <source>
        <strain evidence="2">IBT 28561</strain>
    </source>
</reference>
<organism evidence="2 3">
    <name type="scientific">Aspergillus campestris (strain IBT 28561)</name>
    <dbReference type="NCBI Taxonomy" id="1392248"/>
    <lineage>
        <taxon>Eukaryota</taxon>
        <taxon>Fungi</taxon>
        <taxon>Dikarya</taxon>
        <taxon>Ascomycota</taxon>
        <taxon>Pezizomycotina</taxon>
        <taxon>Eurotiomycetes</taxon>
        <taxon>Eurotiomycetidae</taxon>
        <taxon>Eurotiales</taxon>
        <taxon>Aspergillaceae</taxon>
        <taxon>Aspergillus</taxon>
        <taxon>Aspergillus subgen. Circumdati</taxon>
    </lineage>
</organism>
<evidence type="ECO:0000313" key="2">
    <source>
        <dbReference type="EMBL" id="PKY05904.1"/>
    </source>
</evidence>
<feature type="signal peptide" evidence="1">
    <location>
        <begin position="1"/>
        <end position="19"/>
    </location>
</feature>
<evidence type="ECO:0008006" key="4">
    <source>
        <dbReference type="Google" id="ProtNLM"/>
    </source>
</evidence>
<protein>
    <recommendedName>
        <fullName evidence="4">AA1-like domain-containing protein</fullName>
    </recommendedName>
</protein>
<name>A0A2I1D7Q6_ASPC2</name>